<gene>
    <name evidence="2" type="ORF">KIPB_014434</name>
</gene>
<accession>A0A9K3DCA4</accession>
<dbReference type="AlphaFoldDB" id="A0A9K3DCA4"/>
<comment type="caution">
    <text evidence="2">The sequence shown here is derived from an EMBL/GenBank/DDBJ whole genome shotgun (WGS) entry which is preliminary data.</text>
</comment>
<evidence type="ECO:0000256" key="1">
    <source>
        <dbReference type="SAM" id="MobiDB-lite"/>
    </source>
</evidence>
<protein>
    <submittedName>
        <fullName evidence="2">Uncharacterized protein</fullName>
    </submittedName>
</protein>
<evidence type="ECO:0000313" key="3">
    <source>
        <dbReference type="Proteomes" id="UP000265618"/>
    </source>
</evidence>
<proteinExistence type="predicted"/>
<feature type="compositionally biased region" description="Basic and acidic residues" evidence="1">
    <location>
        <begin position="10"/>
        <end position="20"/>
    </location>
</feature>
<dbReference type="Proteomes" id="UP000265618">
    <property type="component" value="Unassembled WGS sequence"/>
</dbReference>
<reference evidence="2 3" key="1">
    <citation type="journal article" date="2018" name="PLoS ONE">
        <title>The draft genome of Kipferlia bialata reveals reductive genome evolution in fornicate parasites.</title>
        <authorList>
            <person name="Tanifuji G."/>
            <person name="Takabayashi S."/>
            <person name="Kume K."/>
            <person name="Takagi M."/>
            <person name="Nakayama T."/>
            <person name="Kamikawa R."/>
            <person name="Inagaki Y."/>
            <person name="Hashimoto T."/>
        </authorList>
    </citation>
    <scope>NUCLEOTIDE SEQUENCE [LARGE SCALE GENOMIC DNA]</scope>
    <source>
        <strain evidence="2">NY0173</strain>
    </source>
</reference>
<feature type="region of interest" description="Disordered" evidence="1">
    <location>
        <begin position="1"/>
        <end position="45"/>
    </location>
</feature>
<keyword evidence="3" id="KW-1185">Reference proteome</keyword>
<feature type="non-terminal residue" evidence="2">
    <location>
        <position position="1"/>
    </location>
</feature>
<dbReference type="EMBL" id="BDIP01007416">
    <property type="protein sequence ID" value="GIQ91264.1"/>
    <property type="molecule type" value="Genomic_DNA"/>
</dbReference>
<organism evidence="2 3">
    <name type="scientific">Kipferlia bialata</name>
    <dbReference type="NCBI Taxonomy" id="797122"/>
    <lineage>
        <taxon>Eukaryota</taxon>
        <taxon>Metamonada</taxon>
        <taxon>Carpediemonas-like organisms</taxon>
        <taxon>Kipferlia</taxon>
    </lineage>
</organism>
<evidence type="ECO:0000313" key="2">
    <source>
        <dbReference type="EMBL" id="GIQ91264.1"/>
    </source>
</evidence>
<sequence>MSSVASRRSTQRERTREKFSNVKSLSKKSVKPKLISSSVIEPFKT</sequence>
<name>A0A9K3DCA4_9EUKA</name>